<dbReference type="Proteomes" id="UP000054270">
    <property type="component" value="Unassembled WGS sequence"/>
</dbReference>
<evidence type="ECO:0000313" key="2">
    <source>
        <dbReference type="EMBL" id="KJA16580.1"/>
    </source>
</evidence>
<dbReference type="EMBL" id="KN817618">
    <property type="protein sequence ID" value="KJA16580.1"/>
    <property type="molecule type" value="Genomic_DNA"/>
</dbReference>
<accession>A0A0D2P8A2</accession>
<gene>
    <name evidence="2" type="ORF">HYPSUDRAFT_206878</name>
</gene>
<proteinExistence type="predicted"/>
<feature type="compositionally biased region" description="Basic residues" evidence="1">
    <location>
        <begin position="57"/>
        <end position="69"/>
    </location>
</feature>
<dbReference type="AlphaFoldDB" id="A0A0D2P8A2"/>
<organism evidence="2 3">
    <name type="scientific">Hypholoma sublateritium (strain FD-334 SS-4)</name>
    <dbReference type="NCBI Taxonomy" id="945553"/>
    <lineage>
        <taxon>Eukaryota</taxon>
        <taxon>Fungi</taxon>
        <taxon>Dikarya</taxon>
        <taxon>Basidiomycota</taxon>
        <taxon>Agaricomycotina</taxon>
        <taxon>Agaricomycetes</taxon>
        <taxon>Agaricomycetidae</taxon>
        <taxon>Agaricales</taxon>
        <taxon>Agaricineae</taxon>
        <taxon>Strophariaceae</taxon>
        <taxon>Hypholoma</taxon>
    </lineage>
</organism>
<name>A0A0D2P8A2_HYPSF</name>
<evidence type="ECO:0000256" key="1">
    <source>
        <dbReference type="SAM" id="MobiDB-lite"/>
    </source>
</evidence>
<reference evidence="3" key="1">
    <citation type="submission" date="2014-04" db="EMBL/GenBank/DDBJ databases">
        <title>Evolutionary Origins and Diversification of the Mycorrhizal Mutualists.</title>
        <authorList>
            <consortium name="DOE Joint Genome Institute"/>
            <consortium name="Mycorrhizal Genomics Consortium"/>
            <person name="Kohler A."/>
            <person name="Kuo A."/>
            <person name="Nagy L.G."/>
            <person name="Floudas D."/>
            <person name="Copeland A."/>
            <person name="Barry K.W."/>
            <person name="Cichocki N."/>
            <person name="Veneault-Fourrey C."/>
            <person name="LaButti K."/>
            <person name="Lindquist E.A."/>
            <person name="Lipzen A."/>
            <person name="Lundell T."/>
            <person name="Morin E."/>
            <person name="Murat C."/>
            <person name="Riley R."/>
            <person name="Ohm R."/>
            <person name="Sun H."/>
            <person name="Tunlid A."/>
            <person name="Henrissat B."/>
            <person name="Grigoriev I.V."/>
            <person name="Hibbett D.S."/>
            <person name="Martin F."/>
        </authorList>
    </citation>
    <scope>NUCLEOTIDE SEQUENCE [LARGE SCALE GENOMIC DNA]</scope>
    <source>
        <strain evidence="3">FD-334 SS-4</strain>
    </source>
</reference>
<sequence length="299" mass="32287">MSWQNGLSDRRKSLRRSLNYVITPLSAVVAVTNLRNVFRKFVTTTAVSLPRPASSRTLHRPGRQRRLRSYRRESPSLSPVRGPNPRHRRLLTASAHAPPDEEENVRTRRWNKTCAMLRLYVPPSAAASIAASTSRDGSGSGLCSSPHLRACYRLHPASTDFPMPSDSANDDAAALLVGPVPFGTASHRGLEHHPPPVLVALARSPPSSRVAAVLTAQVRDTRALTLRRTRGTYGRCTRLSTALVAGPSIAAASIAASPATAAPHTQFDDTGKARIVRTYNVARPARPAFLEDASAFGLS</sequence>
<protein>
    <submittedName>
        <fullName evidence="2">Uncharacterized protein</fullName>
    </submittedName>
</protein>
<feature type="region of interest" description="Disordered" evidence="1">
    <location>
        <begin position="52"/>
        <end position="107"/>
    </location>
</feature>
<evidence type="ECO:0000313" key="3">
    <source>
        <dbReference type="Proteomes" id="UP000054270"/>
    </source>
</evidence>
<keyword evidence="3" id="KW-1185">Reference proteome</keyword>